<keyword evidence="2" id="KW-1185">Reference proteome</keyword>
<sequence length="287" mass="33485">MRDLPIMKPAEGPVKETAKKYGGFLHSYDRSLNIEWKGSTYQIVTIYGPLQKKNFKKIVVMHPNGMIVQNRDRTIEILRIYHTFLSIHLSRNMIDGLIHDEKIRTVKSLSQEYPRIAHLIKPKLSDLANEKKGRDHVDSFKEGFALLSDINEAMIDLASNLWPFYQEVIKEEVILEERYKRIEEMVLELNRLSMKRGIYLLESLYDRDIVKVFLLTPDYTRHLSESDKIIAKKIVSAIDDTVQAQWDTIMSTPNFKDVENGIKILKSRCEDFLKLETDTTIQKWALA</sequence>
<evidence type="ECO:0000313" key="1">
    <source>
        <dbReference type="EMBL" id="MFC7373077.1"/>
    </source>
</evidence>
<dbReference type="Proteomes" id="UP001596549">
    <property type="component" value="Unassembled WGS sequence"/>
</dbReference>
<organism evidence="1 2">
    <name type="scientific">Fictibacillus iocasae</name>
    <dbReference type="NCBI Taxonomy" id="2715437"/>
    <lineage>
        <taxon>Bacteria</taxon>
        <taxon>Bacillati</taxon>
        <taxon>Bacillota</taxon>
        <taxon>Bacilli</taxon>
        <taxon>Bacillales</taxon>
        <taxon>Fictibacillaceae</taxon>
        <taxon>Fictibacillus</taxon>
    </lineage>
</organism>
<comment type="caution">
    <text evidence="1">The sequence shown here is derived from an EMBL/GenBank/DDBJ whole genome shotgun (WGS) entry which is preliminary data.</text>
</comment>
<name>A0ABW2NT95_9BACL</name>
<gene>
    <name evidence="1" type="ORF">ACFQPF_15660</name>
</gene>
<accession>A0ABW2NT95</accession>
<protein>
    <submittedName>
        <fullName evidence="1">Uncharacterized protein</fullName>
    </submittedName>
</protein>
<reference evidence="2" key="1">
    <citation type="journal article" date="2019" name="Int. J. Syst. Evol. Microbiol.">
        <title>The Global Catalogue of Microorganisms (GCM) 10K type strain sequencing project: providing services to taxonomists for standard genome sequencing and annotation.</title>
        <authorList>
            <consortium name="The Broad Institute Genomics Platform"/>
            <consortium name="The Broad Institute Genome Sequencing Center for Infectious Disease"/>
            <person name="Wu L."/>
            <person name="Ma J."/>
        </authorList>
    </citation>
    <scope>NUCLEOTIDE SEQUENCE [LARGE SCALE GENOMIC DNA]</scope>
    <source>
        <strain evidence="2">NBRC 106396</strain>
    </source>
</reference>
<evidence type="ECO:0000313" key="2">
    <source>
        <dbReference type="Proteomes" id="UP001596549"/>
    </source>
</evidence>
<proteinExistence type="predicted"/>
<dbReference type="RefSeq" id="WP_379750647.1">
    <property type="nucleotide sequence ID" value="NZ_JBHTCP010000049.1"/>
</dbReference>
<dbReference type="EMBL" id="JBHTCP010000049">
    <property type="protein sequence ID" value="MFC7373077.1"/>
    <property type="molecule type" value="Genomic_DNA"/>
</dbReference>